<keyword evidence="4" id="KW-0206">Cytoskeleton</keyword>
<comment type="caution">
    <text evidence="5">Lacks conserved residue(s) required for the propagation of feature annotation.</text>
</comment>
<evidence type="ECO:0000313" key="8">
    <source>
        <dbReference type="Proteomes" id="UP000821866"/>
    </source>
</evidence>
<dbReference type="GO" id="GO:0007018">
    <property type="term" value="P:microtubule-based movement"/>
    <property type="evidence" value="ECO:0007669"/>
    <property type="project" value="InterPro"/>
</dbReference>
<dbReference type="PANTHER" id="PTHR47968">
    <property type="entry name" value="CENTROMERE PROTEIN E"/>
    <property type="match status" value="1"/>
</dbReference>
<comment type="caution">
    <text evidence="7">The sequence shown here is derived from an EMBL/GenBank/DDBJ whole genome shotgun (WGS) entry which is preliminary data.</text>
</comment>
<name>A0A9J6CTE5_RHIMP</name>
<dbReference type="EMBL" id="JABSTU010006887">
    <property type="protein sequence ID" value="KAH7931620.1"/>
    <property type="molecule type" value="Genomic_DNA"/>
</dbReference>
<evidence type="ECO:0000256" key="3">
    <source>
        <dbReference type="ARBA" id="ARBA00022840"/>
    </source>
</evidence>
<evidence type="ECO:0000256" key="2">
    <source>
        <dbReference type="ARBA" id="ARBA00022741"/>
    </source>
</evidence>
<keyword evidence="2" id="KW-0547">Nucleotide-binding</keyword>
<proteinExistence type="inferred from homology"/>
<dbReference type="InterPro" id="IPR027640">
    <property type="entry name" value="Kinesin-like_fam"/>
</dbReference>
<dbReference type="VEuPathDB" id="VectorBase:LOC119187221"/>
<dbReference type="GO" id="GO:0005524">
    <property type="term" value="F:ATP binding"/>
    <property type="evidence" value="ECO:0007669"/>
    <property type="project" value="UniProtKB-KW"/>
</dbReference>
<comment type="subcellular location">
    <subcellularLocation>
        <location evidence="1">Cytoplasm</location>
        <location evidence="1">Cytoskeleton</location>
    </subcellularLocation>
</comment>
<dbReference type="InterPro" id="IPR036961">
    <property type="entry name" value="Kinesin_motor_dom_sf"/>
</dbReference>
<dbReference type="Proteomes" id="UP000821866">
    <property type="component" value="Unassembled WGS sequence"/>
</dbReference>
<dbReference type="InterPro" id="IPR027417">
    <property type="entry name" value="P-loop_NTPase"/>
</dbReference>
<organism evidence="7 8">
    <name type="scientific">Rhipicephalus microplus</name>
    <name type="common">Cattle tick</name>
    <name type="synonym">Boophilus microplus</name>
    <dbReference type="NCBI Taxonomy" id="6941"/>
    <lineage>
        <taxon>Eukaryota</taxon>
        <taxon>Metazoa</taxon>
        <taxon>Ecdysozoa</taxon>
        <taxon>Arthropoda</taxon>
        <taxon>Chelicerata</taxon>
        <taxon>Arachnida</taxon>
        <taxon>Acari</taxon>
        <taxon>Parasitiformes</taxon>
        <taxon>Ixodida</taxon>
        <taxon>Ixodoidea</taxon>
        <taxon>Ixodidae</taxon>
        <taxon>Rhipicephalinae</taxon>
        <taxon>Rhipicephalus</taxon>
        <taxon>Boophilus</taxon>
    </lineage>
</organism>
<dbReference type="Gene3D" id="3.40.850.10">
    <property type="entry name" value="Kinesin motor domain"/>
    <property type="match status" value="1"/>
</dbReference>
<keyword evidence="8" id="KW-1185">Reference proteome</keyword>
<evidence type="ECO:0000313" key="7">
    <source>
        <dbReference type="EMBL" id="KAH7931620.1"/>
    </source>
</evidence>
<keyword evidence="4" id="KW-0963">Cytoplasm</keyword>
<reference evidence="7" key="1">
    <citation type="journal article" date="2020" name="Cell">
        <title>Large-Scale Comparative Analyses of Tick Genomes Elucidate Their Genetic Diversity and Vector Capacities.</title>
        <authorList>
            <consortium name="Tick Genome and Microbiome Consortium (TIGMIC)"/>
            <person name="Jia N."/>
            <person name="Wang J."/>
            <person name="Shi W."/>
            <person name="Du L."/>
            <person name="Sun Y."/>
            <person name="Zhan W."/>
            <person name="Jiang J.F."/>
            <person name="Wang Q."/>
            <person name="Zhang B."/>
            <person name="Ji P."/>
            <person name="Bell-Sakyi L."/>
            <person name="Cui X.M."/>
            <person name="Yuan T.T."/>
            <person name="Jiang B.G."/>
            <person name="Yang W.F."/>
            <person name="Lam T.T."/>
            <person name="Chang Q.C."/>
            <person name="Ding S.J."/>
            <person name="Wang X.J."/>
            <person name="Zhu J.G."/>
            <person name="Ruan X.D."/>
            <person name="Zhao L."/>
            <person name="Wei J.T."/>
            <person name="Ye R.Z."/>
            <person name="Que T.C."/>
            <person name="Du C.H."/>
            <person name="Zhou Y.H."/>
            <person name="Cheng J.X."/>
            <person name="Dai P.F."/>
            <person name="Guo W.B."/>
            <person name="Han X.H."/>
            <person name="Huang E.J."/>
            <person name="Li L.F."/>
            <person name="Wei W."/>
            <person name="Gao Y.C."/>
            <person name="Liu J.Z."/>
            <person name="Shao H.Z."/>
            <person name="Wang X."/>
            <person name="Wang C.C."/>
            <person name="Yang T.C."/>
            <person name="Huo Q.B."/>
            <person name="Li W."/>
            <person name="Chen H.Y."/>
            <person name="Chen S.E."/>
            <person name="Zhou L.G."/>
            <person name="Ni X.B."/>
            <person name="Tian J.H."/>
            <person name="Sheng Y."/>
            <person name="Liu T."/>
            <person name="Pan Y.S."/>
            <person name="Xia L.Y."/>
            <person name="Li J."/>
            <person name="Zhao F."/>
            <person name="Cao W.C."/>
        </authorList>
    </citation>
    <scope>NUCLEOTIDE SEQUENCE</scope>
    <source>
        <strain evidence="7">Rmic-2018</strain>
    </source>
</reference>
<gene>
    <name evidence="7" type="ORF">HPB51_029788</name>
</gene>
<keyword evidence="3" id="KW-0067">ATP-binding</keyword>
<comment type="similarity">
    <text evidence="5">Belongs to the TRAFAC class myosin-kinesin ATPase superfamily. Kinesin family.</text>
</comment>
<dbReference type="GO" id="GO:0008017">
    <property type="term" value="F:microtubule binding"/>
    <property type="evidence" value="ECO:0007669"/>
    <property type="project" value="InterPro"/>
</dbReference>
<dbReference type="AlphaFoldDB" id="A0A9J6CTE5"/>
<evidence type="ECO:0000256" key="1">
    <source>
        <dbReference type="ARBA" id="ARBA00004245"/>
    </source>
</evidence>
<protein>
    <recommendedName>
        <fullName evidence="6">Kinesin motor domain-containing protein</fullName>
    </recommendedName>
</protein>
<evidence type="ECO:0000256" key="5">
    <source>
        <dbReference type="PROSITE-ProRule" id="PRU00283"/>
    </source>
</evidence>
<evidence type="ECO:0000259" key="6">
    <source>
        <dbReference type="PROSITE" id="PS50067"/>
    </source>
</evidence>
<dbReference type="GO" id="GO:0015630">
    <property type="term" value="C:microtubule cytoskeleton"/>
    <property type="evidence" value="ECO:0007669"/>
    <property type="project" value="UniProtKB-ARBA"/>
</dbReference>
<accession>A0A9J6CTE5</accession>
<dbReference type="GO" id="GO:0003777">
    <property type="term" value="F:microtubule motor activity"/>
    <property type="evidence" value="ECO:0007669"/>
    <property type="project" value="InterPro"/>
</dbReference>
<sequence length="118" mass="13361">MFDHVFVEDKKNKYIFEHTTNEMLTVFLDGVNCYIFAYGETGAGETFTMLGSEECPDVVSLTPIELYWRVDKLHSEGHSCDVAVAYLDVYDEVLRDLLCSSCPWPGRSRQPGQGPSLQ</sequence>
<dbReference type="SUPFAM" id="SSF52540">
    <property type="entry name" value="P-loop containing nucleoside triphosphate hydrolases"/>
    <property type="match status" value="1"/>
</dbReference>
<dbReference type="PANTHER" id="PTHR47968:SF65">
    <property type="entry name" value="KINESIN MOTOR DOMAIN-CONTAINING PROTEIN"/>
    <property type="match status" value="1"/>
</dbReference>
<feature type="domain" description="Kinesin motor" evidence="6">
    <location>
        <begin position="1"/>
        <end position="118"/>
    </location>
</feature>
<dbReference type="PROSITE" id="PS50067">
    <property type="entry name" value="KINESIN_MOTOR_2"/>
    <property type="match status" value="1"/>
</dbReference>
<dbReference type="Pfam" id="PF00225">
    <property type="entry name" value="Kinesin"/>
    <property type="match status" value="1"/>
</dbReference>
<reference evidence="7" key="2">
    <citation type="submission" date="2021-09" db="EMBL/GenBank/DDBJ databases">
        <authorList>
            <person name="Jia N."/>
            <person name="Wang J."/>
            <person name="Shi W."/>
            <person name="Du L."/>
            <person name="Sun Y."/>
            <person name="Zhan W."/>
            <person name="Jiang J."/>
            <person name="Wang Q."/>
            <person name="Zhang B."/>
            <person name="Ji P."/>
            <person name="Sakyi L.B."/>
            <person name="Cui X."/>
            <person name="Yuan T."/>
            <person name="Jiang B."/>
            <person name="Yang W."/>
            <person name="Lam T.T.-Y."/>
            <person name="Chang Q."/>
            <person name="Ding S."/>
            <person name="Wang X."/>
            <person name="Zhu J."/>
            <person name="Ruan X."/>
            <person name="Zhao L."/>
            <person name="Wei J."/>
            <person name="Que T."/>
            <person name="Du C."/>
            <person name="Cheng J."/>
            <person name="Dai P."/>
            <person name="Han X."/>
            <person name="Huang E."/>
            <person name="Gao Y."/>
            <person name="Liu J."/>
            <person name="Shao H."/>
            <person name="Ye R."/>
            <person name="Li L."/>
            <person name="Wei W."/>
            <person name="Wang X."/>
            <person name="Wang C."/>
            <person name="Huo Q."/>
            <person name="Li W."/>
            <person name="Guo W."/>
            <person name="Chen H."/>
            <person name="Chen S."/>
            <person name="Zhou L."/>
            <person name="Zhou L."/>
            <person name="Ni X."/>
            <person name="Tian J."/>
            <person name="Zhou Y."/>
            <person name="Sheng Y."/>
            <person name="Liu T."/>
            <person name="Pan Y."/>
            <person name="Xia L."/>
            <person name="Li J."/>
            <person name="Zhao F."/>
            <person name="Cao W."/>
        </authorList>
    </citation>
    <scope>NUCLEOTIDE SEQUENCE</scope>
    <source>
        <strain evidence="7">Rmic-2018</strain>
        <tissue evidence="7">Larvae</tissue>
    </source>
</reference>
<dbReference type="InterPro" id="IPR001752">
    <property type="entry name" value="Kinesin_motor_dom"/>
</dbReference>
<evidence type="ECO:0000256" key="4">
    <source>
        <dbReference type="ARBA" id="ARBA00023212"/>
    </source>
</evidence>